<reference evidence="2 3" key="1">
    <citation type="submission" date="2015-06" db="EMBL/GenBank/DDBJ databases">
        <title>Draft genome sequencing of a biphenyl-degrading bacterium, Janthinobacterium lividum MEG1.</title>
        <authorList>
            <person name="Shimodaira J."/>
            <person name="Hatta T."/>
        </authorList>
    </citation>
    <scope>NUCLEOTIDE SEQUENCE [LARGE SCALE GENOMIC DNA]</scope>
    <source>
        <strain evidence="2 3">MEG1</strain>
        <plasmid evidence="2">pMEG01</plasmid>
    </source>
</reference>
<name>A0A1S1U1T3_9BURK</name>
<geneLocation type="plasmid" evidence="2">
    <name>pMEG01</name>
</geneLocation>
<dbReference type="RefSeq" id="WP_347337283.1">
    <property type="nucleotide sequence ID" value="NZ_LFKP01000016.1"/>
</dbReference>
<feature type="transmembrane region" description="Helical" evidence="1">
    <location>
        <begin position="12"/>
        <end position="30"/>
    </location>
</feature>
<sequence>MQPIDHRLLRQLIIAVLIKIIVLTALWWAFVRDARVSVDGDGVSDRISGITSSQGARK</sequence>
<keyword evidence="1" id="KW-1133">Transmembrane helix</keyword>
<comment type="caution">
    <text evidence="2">The sequence shown here is derived from an EMBL/GenBank/DDBJ whole genome shotgun (WGS) entry which is preliminary data.</text>
</comment>
<proteinExistence type="predicted"/>
<keyword evidence="1" id="KW-0812">Transmembrane</keyword>
<evidence type="ECO:0000313" key="3">
    <source>
        <dbReference type="Proteomes" id="UP000179840"/>
    </source>
</evidence>
<dbReference type="Proteomes" id="UP000179840">
    <property type="component" value="Unassembled WGS sequence"/>
</dbReference>
<keyword evidence="1" id="KW-0472">Membrane</keyword>
<dbReference type="EMBL" id="LFKP01000016">
    <property type="protein sequence ID" value="OHV93774.1"/>
    <property type="molecule type" value="Genomic_DNA"/>
</dbReference>
<dbReference type="AlphaFoldDB" id="A0A1S1U1T3"/>
<gene>
    <name evidence="2" type="ORF">AKG95_29010</name>
</gene>
<evidence type="ECO:0000256" key="1">
    <source>
        <dbReference type="SAM" id="Phobius"/>
    </source>
</evidence>
<dbReference type="InterPro" id="IPR054636">
    <property type="entry name" value="CydP"/>
</dbReference>
<protein>
    <submittedName>
        <fullName evidence="2">Membrane protein</fullName>
    </submittedName>
</protein>
<organism evidence="2 3">
    <name type="scientific">Janthinobacterium lividum</name>
    <dbReference type="NCBI Taxonomy" id="29581"/>
    <lineage>
        <taxon>Bacteria</taxon>
        <taxon>Pseudomonadati</taxon>
        <taxon>Pseudomonadota</taxon>
        <taxon>Betaproteobacteria</taxon>
        <taxon>Burkholderiales</taxon>
        <taxon>Oxalobacteraceae</taxon>
        <taxon>Janthinobacterium</taxon>
    </lineage>
</organism>
<keyword evidence="2" id="KW-0614">Plasmid</keyword>
<dbReference type="NCBIfam" id="NF045611">
    <property type="entry name" value="small_CydP"/>
    <property type="match status" value="1"/>
</dbReference>
<evidence type="ECO:0000313" key="2">
    <source>
        <dbReference type="EMBL" id="OHV93774.1"/>
    </source>
</evidence>
<accession>A0A1S1U1T3</accession>